<keyword evidence="3" id="KW-0255">Endonuclease</keyword>
<dbReference type="Proteomes" id="UP000250234">
    <property type="component" value="Unassembled WGS sequence"/>
</dbReference>
<evidence type="ECO:0000313" key="3">
    <source>
        <dbReference type="EMBL" id="SQC85400.1"/>
    </source>
</evidence>
<dbReference type="SMART" id="SM00465">
    <property type="entry name" value="GIYc"/>
    <property type="match status" value="1"/>
</dbReference>
<name>A0A2X3KD46_CLOPF</name>
<dbReference type="GO" id="GO:0004519">
    <property type="term" value="F:endonuclease activity"/>
    <property type="evidence" value="ECO:0007669"/>
    <property type="project" value="UniProtKB-KW"/>
</dbReference>
<evidence type="ECO:0000313" key="4">
    <source>
        <dbReference type="Proteomes" id="UP000250234"/>
    </source>
</evidence>
<dbReference type="EMBL" id="UAWO01000006">
    <property type="protein sequence ID" value="SQC85400.1"/>
    <property type="molecule type" value="Genomic_DNA"/>
</dbReference>
<dbReference type="InterPro" id="IPR003611">
    <property type="entry name" value="NUMOD3"/>
</dbReference>
<proteinExistence type="predicted"/>
<dbReference type="InterPro" id="IPR000305">
    <property type="entry name" value="GIY-YIG_endonuc"/>
</dbReference>
<dbReference type="NCBIfam" id="TIGR01453">
    <property type="entry name" value="grpIintron_endo"/>
    <property type="match status" value="1"/>
</dbReference>
<keyword evidence="3" id="KW-0540">Nuclease</keyword>
<evidence type="ECO:0000259" key="2">
    <source>
        <dbReference type="PROSITE" id="PS50164"/>
    </source>
</evidence>
<dbReference type="CDD" id="cd10443">
    <property type="entry name" value="GIY-YIG_HE_Tlr8p_PBC-V_like"/>
    <property type="match status" value="1"/>
</dbReference>
<reference evidence="3 4" key="1">
    <citation type="submission" date="2018-06" db="EMBL/GenBank/DDBJ databases">
        <authorList>
            <consortium name="Pathogen Informatics"/>
            <person name="Doyle S."/>
        </authorList>
    </citation>
    <scope>NUCLEOTIDE SEQUENCE [LARGE SCALE GENOMIC DNA]</scope>
    <source>
        <strain evidence="3 4">NCTC8081</strain>
    </source>
</reference>
<dbReference type="PROSITE" id="PS50164">
    <property type="entry name" value="GIY_YIG"/>
    <property type="match status" value="1"/>
</dbReference>
<keyword evidence="3" id="KW-0378">Hydrolase</keyword>
<dbReference type="InterPro" id="IPR006350">
    <property type="entry name" value="Intron_endoG1"/>
</dbReference>
<comment type="similarity">
    <text evidence="1">To endonucleases of group I introns of fungi and phage.</text>
</comment>
<dbReference type="SUPFAM" id="SSF64496">
    <property type="entry name" value="DNA-binding domain of intron-encoded endonucleases"/>
    <property type="match status" value="1"/>
</dbReference>
<accession>A0A2X3KD46</accession>
<dbReference type="SUPFAM" id="SSF82771">
    <property type="entry name" value="GIY-YIG endonuclease"/>
    <property type="match status" value="1"/>
</dbReference>
<dbReference type="Pfam" id="PF07460">
    <property type="entry name" value="NUMOD3"/>
    <property type="match status" value="1"/>
</dbReference>
<protein>
    <submittedName>
        <fullName evidence="3">Group I intron endonuclease</fullName>
    </submittedName>
</protein>
<dbReference type="RefSeq" id="WP_111946567.1">
    <property type="nucleotide sequence ID" value="NZ_CATNYA010000031.1"/>
</dbReference>
<evidence type="ECO:0000256" key="1">
    <source>
        <dbReference type="ARBA" id="ARBA00010045"/>
    </source>
</evidence>
<dbReference type="AlphaFoldDB" id="A0A2X3KD46"/>
<dbReference type="SMART" id="SM00496">
    <property type="entry name" value="IENR2"/>
    <property type="match status" value="3"/>
</dbReference>
<dbReference type="Pfam" id="PF01541">
    <property type="entry name" value="GIY-YIG"/>
    <property type="match status" value="1"/>
</dbReference>
<dbReference type="Gene3D" id="3.40.1440.10">
    <property type="entry name" value="GIY-YIG endonuclease"/>
    <property type="match status" value="1"/>
</dbReference>
<dbReference type="InterPro" id="IPR035901">
    <property type="entry name" value="GIY-YIG_endonuc_sf"/>
</dbReference>
<gene>
    <name evidence="3" type="ORF">NCTC8081_03193</name>
</gene>
<feature type="domain" description="GIY-YIG" evidence="2">
    <location>
        <begin position="5"/>
        <end position="90"/>
    </location>
</feature>
<dbReference type="GO" id="GO:0003677">
    <property type="term" value="F:DNA binding"/>
    <property type="evidence" value="ECO:0007669"/>
    <property type="project" value="InterPro"/>
</dbReference>
<organism evidence="3 4">
    <name type="scientific">Clostridium perfringens</name>
    <dbReference type="NCBI Taxonomy" id="1502"/>
    <lineage>
        <taxon>Bacteria</taxon>
        <taxon>Bacillati</taxon>
        <taxon>Bacillota</taxon>
        <taxon>Clostridia</taxon>
        <taxon>Eubacteriales</taxon>
        <taxon>Clostridiaceae</taxon>
        <taxon>Clostridium</taxon>
    </lineage>
</organism>
<sequence>MQKNIYGVIYLIKNKINNKIYIGQTIHSFSERYKNGNLLNTHNIHLKRAVLKFGHENFYVDEVFDIAYSKEDLDKLEDMYIKIYKSYNRKYGYNLRLGGSRGKHSEESKQKNRKAHLGRKLPKEFCKAISIRTKGERNPFYGKHHTEKSRMKISEAHKKENLSKETLDKMRRNNSKGNNPFAKKIYCITTNEVFSYINEAALKYNIDSSSISKVCKGKLNWRGKSNNGEKLIWCYYDEYLALKEDLINKKTKFLDKKKNKSKRKLDSEKINFKKIICLTTGEVFDCIMDASRKYNVDNSNIAKSCKKIYSYAGKDVKGNKLIWAYYNEYLKNIN</sequence>